<dbReference type="Proteomes" id="UP000650467">
    <property type="component" value="Unassembled WGS sequence"/>
</dbReference>
<keyword evidence="2 3" id="KW-0694">RNA-binding</keyword>
<evidence type="ECO:0000256" key="1">
    <source>
        <dbReference type="ARBA" id="ARBA00022737"/>
    </source>
</evidence>
<feature type="region of interest" description="Disordered" evidence="4">
    <location>
        <begin position="227"/>
        <end position="274"/>
    </location>
</feature>
<feature type="compositionally biased region" description="Gly residues" evidence="4">
    <location>
        <begin position="228"/>
        <end position="265"/>
    </location>
</feature>
<proteinExistence type="predicted"/>
<dbReference type="SMART" id="SM00360">
    <property type="entry name" value="RRM"/>
    <property type="match status" value="2"/>
</dbReference>
<protein>
    <recommendedName>
        <fullName evidence="5">RRM domain-containing protein</fullName>
    </recommendedName>
</protein>
<dbReference type="OrthoDB" id="431068at2759"/>
<evidence type="ECO:0000313" key="7">
    <source>
        <dbReference type="Proteomes" id="UP000650467"/>
    </source>
</evidence>
<dbReference type="GO" id="GO:0003723">
    <property type="term" value="F:RNA binding"/>
    <property type="evidence" value="ECO:0007669"/>
    <property type="project" value="UniProtKB-UniRule"/>
</dbReference>
<gene>
    <name evidence="6" type="ORF">HXX76_009616</name>
</gene>
<name>A0A835VZ02_CHLIN</name>
<dbReference type="PROSITE" id="PS50102">
    <property type="entry name" value="RRM"/>
    <property type="match status" value="1"/>
</dbReference>
<dbReference type="AlphaFoldDB" id="A0A835VZ02"/>
<evidence type="ECO:0000259" key="5">
    <source>
        <dbReference type="PROSITE" id="PS50102"/>
    </source>
</evidence>
<feature type="compositionally biased region" description="Gly residues" evidence="4">
    <location>
        <begin position="320"/>
        <end position="361"/>
    </location>
</feature>
<dbReference type="InterPro" id="IPR035979">
    <property type="entry name" value="RBD_domain_sf"/>
</dbReference>
<dbReference type="InterPro" id="IPR000504">
    <property type="entry name" value="RRM_dom"/>
</dbReference>
<feature type="region of interest" description="Disordered" evidence="4">
    <location>
        <begin position="316"/>
        <end position="481"/>
    </location>
</feature>
<evidence type="ECO:0000313" key="6">
    <source>
        <dbReference type="EMBL" id="KAG2431083.1"/>
    </source>
</evidence>
<dbReference type="Pfam" id="PF00076">
    <property type="entry name" value="RRM_1"/>
    <property type="match status" value="1"/>
</dbReference>
<feature type="compositionally biased region" description="Low complexity" evidence="4">
    <location>
        <begin position="413"/>
        <end position="454"/>
    </location>
</feature>
<dbReference type="PANTHER" id="PTHR13976">
    <property type="entry name" value="HETEROGENEOUS NUCLEAR RIBONUCLEOPROTEIN-RELATED"/>
    <property type="match status" value="1"/>
</dbReference>
<evidence type="ECO:0000256" key="4">
    <source>
        <dbReference type="SAM" id="MobiDB-lite"/>
    </source>
</evidence>
<feature type="compositionally biased region" description="Pro residues" evidence="4">
    <location>
        <begin position="367"/>
        <end position="382"/>
    </location>
</feature>
<keyword evidence="1" id="KW-0677">Repeat</keyword>
<accession>A0A835VZ02</accession>
<evidence type="ECO:0000256" key="2">
    <source>
        <dbReference type="ARBA" id="ARBA00022884"/>
    </source>
</evidence>
<dbReference type="EMBL" id="JAEHOC010000025">
    <property type="protein sequence ID" value="KAG2431083.1"/>
    <property type="molecule type" value="Genomic_DNA"/>
</dbReference>
<dbReference type="Gene3D" id="3.30.70.330">
    <property type="match status" value="2"/>
</dbReference>
<keyword evidence="7" id="KW-1185">Reference proteome</keyword>
<reference evidence="6" key="1">
    <citation type="journal article" date="2020" name="bioRxiv">
        <title>Comparative genomics of Chlamydomonas.</title>
        <authorList>
            <person name="Craig R.J."/>
            <person name="Hasan A.R."/>
            <person name="Ness R.W."/>
            <person name="Keightley P.D."/>
        </authorList>
    </citation>
    <scope>NUCLEOTIDE SEQUENCE</scope>
    <source>
        <strain evidence="6">SAG 7.73</strain>
    </source>
</reference>
<feature type="domain" description="RRM" evidence="5">
    <location>
        <begin position="26"/>
        <end position="101"/>
    </location>
</feature>
<dbReference type="InterPro" id="IPR012677">
    <property type="entry name" value="Nucleotide-bd_a/b_plait_sf"/>
</dbReference>
<evidence type="ECO:0000256" key="3">
    <source>
        <dbReference type="PROSITE-ProRule" id="PRU00176"/>
    </source>
</evidence>
<feature type="compositionally biased region" description="Gly residues" evidence="4">
    <location>
        <begin position="394"/>
        <end position="412"/>
    </location>
</feature>
<sequence length="540" mass="55725">MAEETANEHGFVETAADGEPAVPKSSVLRLRGLPFSAGEDDVRQFFTDFDVATVVIGKRAGRSTGEGYVQLDSVAAAADAIAKLHRQTLGHRYIEVFESTEADLATAKSLSVDRMRGFVIRCRGLPYTSTAQDVLNFFGPDVPIVRGIEGVVFTYAPDGRPTGEAFVELQTEEAQREALKKHKESLGARYIELFVSTKVDMIQAIQQNRMILGYSNRKRWLQQQGVHVGPGGGPNGPHGGGHMPGPHGGGGHYGGGGGYGGPRGGGGRHHQQQHYGGMDEVTDMMSGFNMGGHVQMFGPGGQMLPPGTYQLEVTRDGKQRFGGGGGGYGGGGRGGRGGPGGPYGGGRGGGMMTGGGRGMGQQGYNSRPPPPGGAAPMPPMPPAARQTAQVVPVAGGGSGNGAGSSSAGGEGQGQQQQQQQQQAGQQQQHQQQHQQHQQQQYVPYEQQQQQQWAQMVPPPPGGGGGQPAPGLYGSAGGAQQAAPGIQGVVPGAYALAAGVMQVPAGGGGGYPDYQVQQVHSLQGLDGGAATAGLQSAWGPR</sequence>
<comment type="caution">
    <text evidence="6">The sequence shown here is derived from an EMBL/GenBank/DDBJ whole genome shotgun (WGS) entry which is preliminary data.</text>
</comment>
<organism evidence="6 7">
    <name type="scientific">Chlamydomonas incerta</name>
    <dbReference type="NCBI Taxonomy" id="51695"/>
    <lineage>
        <taxon>Eukaryota</taxon>
        <taxon>Viridiplantae</taxon>
        <taxon>Chlorophyta</taxon>
        <taxon>core chlorophytes</taxon>
        <taxon>Chlorophyceae</taxon>
        <taxon>CS clade</taxon>
        <taxon>Chlamydomonadales</taxon>
        <taxon>Chlamydomonadaceae</taxon>
        <taxon>Chlamydomonas</taxon>
    </lineage>
</organism>
<dbReference type="SUPFAM" id="SSF54928">
    <property type="entry name" value="RNA-binding domain, RBD"/>
    <property type="match status" value="1"/>
</dbReference>
<dbReference type="InterPro" id="IPR050666">
    <property type="entry name" value="ESRP"/>
</dbReference>
<feature type="compositionally biased region" description="Low complexity" evidence="4">
    <location>
        <begin position="468"/>
        <end position="481"/>
    </location>
</feature>